<reference evidence="5" key="1">
    <citation type="submission" date="2013-02" db="EMBL/GenBank/DDBJ databases">
        <authorList>
            <person name="Hughes D."/>
        </authorList>
    </citation>
    <scope>NUCLEOTIDE SEQUENCE</scope>
    <source>
        <strain>Durham</strain>
        <strain evidence="5">NC isolate 2 -- Noor lab</strain>
    </source>
</reference>
<dbReference type="GO" id="GO:0051603">
    <property type="term" value="P:proteolysis involved in protein catabolic process"/>
    <property type="evidence" value="ECO:0007669"/>
    <property type="project" value="InterPro"/>
</dbReference>
<evidence type="ECO:0000256" key="2">
    <source>
        <dbReference type="ARBA" id="ARBA00023242"/>
    </source>
</evidence>
<dbReference type="OMA" id="FHDVQMY"/>
<dbReference type="AlphaFoldDB" id="T1GXL1"/>
<dbReference type="EnsemblMetazoa" id="MESCA008564-RA">
    <property type="protein sequence ID" value="MESCA008564-PA"/>
    <property type="gene ID" value="MESCA008564"/>
</dbReference>
<dbReference type="Proteomes" id="UP000015102">
    <property type="component" value="Unassembled WGS sequence"/>
</dbReference>
<evidence type="ECO:0000256" key="1">
    <source>
        <dbReference type="ARBA" id="ARBA00016157"/>
    </source>
</evidence>
<dbReference type="GO" id="GO:0005737">
    <property type="term" value="C:cytoplasm"/>
    <property type="evidence" value="ECO:0007669"/>
    <property type="project" value="TreeGrafter"/>
</dbReference>
<reference evidence="4" key="2">
    <citation type="submission" date="2015-06" db="UniProtKB">
        <authorList>
            <consortium name="EnsemblMetazoa"/>
        </authorList>
    </citation>
    <scope>IDENTIFICATION</scope>
</reference>
<dbReference type="InterPro" id="IPR001353">
    <property type="entry name" value="Proteasome_sua/b"/>
</dbReference>
<dbReference type="GO" id="GO:0005839">
    <property type="term" value="C:proteasome core complex"/>
    <property type="evidence" value="ECO:0007669"/>
    <property type="project" value="InterPro"/>
</dbReference>
<dbReference type="SUPFAM" id="SSF56235">
    <property type="entry name" value="N-terminal nucleophile aminohydrolases (Ntn hydrolases)"/>
    <property type="match status" value="1"/>
</dbReference>
<dbReference type="InterPro" id="IPR023333">
    <property type="entry name" value="Proteasome_suB-type"/>
</dbReference>
<dbReference type="HOGENOM" id="CLU_1760864_0_0_1"/>
<dbReference type="PANTHER" id="PTHR32194:SF6">
    <property type="entry name" value="PROTEASOME SUBUNIT BETA"/>
    <property type="match status" value="1"/>
</dbReference>
<dbReference type="Pfam" id="PF00227">
    <property type="entry name" value="Proteasome"/>
    <property type="match status" value="1"/>
</dbReference>
<sequence>MIAADALVSYGSLARFQDVKRVFKVNDQAILGTGGDFADFQSIQRSINDKMVDDICHDDTISLKPKSLYNWLTRILYNRRSKFEPLWLDMVVGGIENGTPFLGHIDLRGRSYEDDIIATGLGKHLVLPIIRERIVEGRHSLNRKLQNW</sequence>
<proteinExistence type="predicted"/>
<evidence type="ECO:0000313" key="4">
    <source>
        <dbReference type="EnsemblMetazoa" id="MESCA008564-PA"/>
    </source>
</evidence>
<accession>T1GXL1</accession>
<dbReference type="EMBL" id="CAQQ02374444">
    <property type="status" value="NOT_ANNOTATED_CDS"/>
    <property type="molecule type" value="Genomic_DNA"/>
</dbReference>
<name>T1GXL1_MEGSC</name>
<keyword evidence="2" id="KW-0539">Nucleus</keyword>
<dbReference type="Gene3D" id="3.60.20.10">
    <property type="entry name" value="Glutamine Phosphoribosylpyrophosphate, subunit 1, domain 1"/>
    <property type="match status" value="1"/>
</dbReference>
<evidence type="ECO:0000256" key="3">
    <source>
        <dbReference type="ARBA" id="ARBA00026071"/>
    </source>
</evidence>
<dbReference type="InterPro" id="IPR029055">
    <property type="entry name" value="Ntn_hydrolases_N"/>
</dbReference>
<comment type="subunit">
    <text evidence="3">The 26S proteasome consists of a 20S proteasome core and two 19S regulatory subunits. The 20S proteasome core is composed of 28 subunits that are arranged in four stacked rings, resulting in a barrel-shaped structure. The two end rings are each formed by seven alpha subunits, and the two central rings are each formed by seven beta subunits. The catalytic chamber with the active sites is on the inside of the barrel.</text>
</comment>
<dbReference type="PANTHER" id="PTHR32194">
    <property type="entry name" value="METALLOPROTEASE TLDD"/>
    <property type="match status" value="1"/>
</dbReference>
<evidence type="ECO:0000313" key="5">
    <source>
        <dbReference type="Proteomes" id="UP000015102"/>
    </source>
</evidence>
<protein>
    <recommendedName>
        <fullName evidence="1">Proteasome subunit beta type-4</fullName>
    </recommendedName>
</protein>
<keyword evidence="5" id="KW-1185">Reference proteome</keyword>
<dbReference type="STRING" id="36166.T1GXL1"/>
<organism evidence="4 5">
    <name type="scientific">Megaselia scalaris</name>
    <name type="common">Humpbacked fly</name>
    <name type="synonym">Phora scalaris</name>
    <dbReference type="NCBI Taxonomy" id="36166"/>
    <lineage>
        <taxon>Eukaryota</taxon>
        <taxon>Metazoa</taxon>
        <taxon>Ecdysozoa</taxon>
        <taxon>Arthropoda</taxon>
        <taxon>Hexapoda</taxon>
        <taxon>Insecta</taxon>
        <taxon>Pterygota</taxon>
        <taxon>Neoptera</taxon>
        <taxon>Endopterygota</taxon>
        <taxon>Diptera</taxon>
        <taxon>Brachycera</taxon>
        <taxon>Muscomorpha</taxon>
        <taxon>Platypezoidea</taxon>
        <taxon>Phoridae</taxon>
        <taxon>Megaseliini</taxon>
        <taxon>Megaselia</taxon>
    </lineage>
</organism>